<gene>
    <name evidence="2" type="ORF">ACFQVC_23075</name>
</gene>
<sequence length="611" mass="65162">MTDSPAPAAASGPGPTRRGLLAGAAGAVALALPATGAAAGVATASSRRTGAPAARGGGRTVAVFGGGVGGLTAAHELAERGFDVTVYERGGWGGKARSMPVPGTGTGGRADLPGEHGFRFFPNAYRHLPDTLGRIPFPGNPGGVLDNLTAATAMAFGRSHARRDLVVPLREAARPGALTPDLLVRALTGFAAQALRLPPHEAAFFANRVTVFLTSGNARRFGQWENTSWWEYTRAEEMSADYRALFTIGLTRNITAMKAEIAGTNTLGWVYEAFVYGLLGIGYEGPFNRVLDAPTNEAWIDPWLRHLSSLGTRLRLGRTLERLNYAQGHIASATVCEPDGTRATVTADWYVLAVPAERAARLLNSAILAADPRLSGVARLRTEWMAGLQFYLRTRAPGIHGHVLHVDTPWALSSVGHAQFWHGRDFPRRYGDGSVEDCLSVSIADWHRPGVVYGRPALQCTAAEVARETWSQLRDSLDVALPDSALHSWHLDPAITGLGTPSPANESPMLTFPTGSWRHRPEAATAVPNLFLAADYVRNGITSMEGANEAARTAVNALLAESGSPAEPCRLWPLYEPPELAPLKARDDARHRLGLPHALDLPQGRSARAGT</sequence>
<feature type="domain" description="Amine oxidase" evidence="1">
    <location>
        <begin position="69"/>
        <end position="559"/>
    </location>
</feature>
<dbReference type="InterPro" id="IPR006311">
    <property type="entry name" value="TAT_signal"/>
</dbReference>
<dbReference type="PROSITE" id="PS51318">
    <property type="entry name" value="TAT"/>
    <property type="match status" value="1"/>
</dbReference>
<accession>A0ABW2JNY0</accession>
<dbReference type="Proteomes" id="UP001596523">
    <property type="component" value="Unassembled WGS sequence"/>
</dbReference>
<organism evidence="2 3">
    <name type="scientific">Streptomyces monticola</name>
    <dbReference type="NCBI Taxonomy" id="2666263"/>
    <lineage>
        <taxon>Bacteria</taxon>
        <taxon>Bacillati</taxon>
        <taxon>Actinomycetota</taxon>
        <taxon>Actinomycetes</taxon>
        <taxon>Kitasatosporales</taxon>
        <taxon>Streptomycetaceae</taxon>
        <taxon>Streptomyces</taxon>
    </lineage>
</organism>
<dbReference type="PANTHER" id="PTHR42923">
    <property type="entry name" value="PROTOPORPHYRINOGEN OXIDASE"/>
    <property type="match status" value="1"/>
</dbReference>
<evidence type="ECO:0000259" key="1">
    <source>
        <dbReference type="Pfam" id="PF01593"/>
    </source>
</evidence>
<evidence type="ECO:0000313" key="3">
    <source>
        <dbReference type="Proteomes" id="UP001596523"/>
    </source>
</evidence>
<dbReference type="EMBL" id="JBHTCF010000010">
    <property type="protein sequence ID" value="MFC7307098.1"/>
    <property type="molecule type" value="Genomic_DNA"/>
</dbReference>
<dbReference type="RefSeq" id="WP_381833426.1">
    <property type="nucleotide sequence ID" value="NZ_JBHTCF010000010.1"/>
</dbReference>
<dbReference type="InterPro" id="IPR002937">
    <property type="entry name" value="Amino_oxidase"/>
</dbReference>
<dbReference type="PANTHER" id="PTHR42923:SF46">
    <property type="entry name" value="AMINE OXIDASE"/>
    <property type="match status" value="1"/>
</dbReference>
<dbReference type="Pfam" id="PF01593">
    <property type="entry name" value="Amino_oxidase"/>
    <property type="match status" value="1"/>
</dbReference>
<dbReference type="InterPro" id="IPR050464">
    <property type="entry name" value="Zeta_carotene_desat/Oxidored"/>
</dbReference>
<dbReference type="InterPro" id="IPR036188">
    <property type="entry name" value="FAD/NAD-bd_sf"/>
</dbReference>
<protein>
    <submittedName>
        <fullName evidence="2">FAD-dependent oxidoreductase</fullName>
    </submittedName>
</protein>
<proteinExistence type="predicted"/>
<dbReference type="Gene3D" id="3.50.50.60">
    <property type="entry name" value="FAD/NAD(P)-binding domain"/>
    <property type="match status" value="1"/>
</dbReference>
<keyword evidence="3" id="KW-1185">Reference proteome</keyword>
<name>A0ABW2JNY0_9ACTN</name>
<comment type="caution">
    <text evidence="2">The sequence shown here is derived from an EMBL/GenBank/DDBJ whole genome shotgun (WGS) entry which is preliminary data.</text>
</comment>
<evidence type="ECO:0000313" key="2">
    <source>
        <dbReference type="EMBL" id="MFC7307098.1"/>
    </source>
</evidence>
<reference evidence="3" key="1">
    <citation type="journal article" date="2019" name="Int. J. Syst. Evol. Microbiol.">
        <title>The Global Catalogue of Microorganisms (GCM) 10K type strain sequencing project: providing services to taxonomists for standard genome sequencing and annotation.</title>
        <authorList>
            <consortium name="The Broad Institute Genomics Platform"/>
            <consortium name="The Broad Institute Genome Sequencing Center for Infectious Disease"/>
            <person name="Wu L."/>
            <person name="Ma J."/>
        </authorList>
    </citation>
    <scope>NUCLEOTIDE SEQUENCE [LARGE SCALE GENOMIC DNA]</scope>
    <source>
        <strain evidence="3">SYNS20</strain>
    </source>
</reference>
<dbReference type="SUPFAM" id="SSF51905">
    <property type="entry name" value="FAD/NAD(P)-binding domain"/>
    <property type="match status" value="1"/>
</dbReference>